<dbReference type="InterPro" id="IPR011600">
    <property type="entry name" value="Pept_C14_caspase"/>
</dbReference>
<dbReference type="GO" id="GO:0004197">
    <property type="term" value="F:cysteine-type endopeptidase activity"/>
    <property type="evidence" value="ECO:0007669"/>
    <property type="project" value="InterPro"/>
</dbReference>
<keyword evidence="3" id="KW-0378">Hydrolase</keyword>
<keyword evidence="2" id="KW-0053">Apoptosis</keyword>
<evidence type="ECO:0000256" key="2">
    <source>
        <dbReference type="ARBA" id="ARBA00022703"/>
    </source>
</evidence>
<keyword evidence="6" id="KW-1185">Reference proteome</keyword>
<gene>
    <name evidence="5" type="ORF">OBBRIDRAFT_509011</name>
</gene>
<protein>
    <recommendedName>
        <fullName evidence="4">Peptidase C14 caspase domain-containing protein</fullName>
    </recommendedName>
</protein>
<dbReference type="AlphaFoldDB" id="A0A8E2AVI7"/>
<keyword evidence="3" id="KW-0645">Protease</keyword>
<dbReference type="GO" id="GO:0006915">
    <property type="term" value="P:apoptotic process"/>
    <property type="evidence" value="ECO:0007669"/>
    <property type="project" value="UniProtKB-KW"/>
</dbReference>
<sequence length="315" mass="35194">MPVVFRAKHASTSHQCTISPPRHTFRTKSTHARFESAVHKPVPPPFLRLQRFPGNFGHSGIRRRALCIGINYYKQELELGGCVNDAKNISRLLIEHYHYTPDAIILLVDDSLDPRFQPTMANIQGWMRWLVDGAQPNDLLFFSYSGHGDQQADVDGDEADGWDEAIVPVDHKQYGIIIDDDMHEVLVKSLPCGCRLTAVVDSCYSGSVLDLPYLYCCDGPEECEVTASFITRKTAYADVILWSSCKDSQVCADTYVEGIAVSAMSNAFITCLSRNPDVTCGELLHALREIVRPYDGQKPQLSSSHPIDINVKFVM</sequence>
<dbReference type="InterPro" id="IPR050452">
    <property type="entry name" value="Metacaspase"/>
</dbReference>
<dbReference type="Gene3D" id="3.40.50.12660">
    <property type="match status" value="1"/>
</dbReference>
<dbReference type="SUPFAM" id="SSF52129">
    <property type="entry name" value="Caspase-like"/>
    <property type="match status" value="1"/>
</dbReference>
<dbReference type="OrthoDB" id="3223806at2759"/>
<dbReference type="Pfam" id="PF00656">
    <property type="entry name" value="Peptidase_C14"/>
    <property type="match status" value="1"/>
</dbReference>
<dbReference type="Proteomes" id="UP000250043">
    <property type="component" value="Unassembled WGS sequence"/>
</dbReference>
<accession>A0A8E2AVI7</accession>
<reference evidence="5 6" key="1">
    <citation type="submission" date="2016-07" db="EMBL/GenBank/DDBJ databases">
        <title>Draft genome of the white-rot fungus Obba rivulosa 3A-2.</title>
        <authorList>
            <consortium name="DOE Joint Genome Institute"/>
            <person name="Miettinen O."/>
            <person name="Riley R."/>
            <person name="Acob R."/>
            <person name="Barry K."/>
            <person name="Cullen D."/>
            <person name="De Vries R."/>
            <person name="Hainaut M."/>
            <person name="Hatakka A."/>
            <person name="Henrissat B."/>
            <person name="Hilden K."/>
            <person name="Kuo R."/>
            <person name="Labutti K."/>
            <person name="Lipzen A."/>
            <person name="Makela M.R."/>
            <person name="Sandor L."/>
            <person name="Spatafora J.W."/>
            <person name="Grigoriev I.V."/>
            <person name="Hibbett D.S."/>
        </authorList>
    </citation>
    <scope>NUCLEOTIDE SEQUENCE [LARGE SCALE GENOMIC DNA]</scope>
    <source>
        <strain evidence="5 6">3A-2</strain>
    </source>
</reference>
<name>A0A8E2AVI7_9APHY</name>
<dbReference type="GO" id="GO:0006508">
    <property type="term" value="P:proteolysis"/>
    <property type="evidence" value="ECO:0007669"/>
    <property type="project" value="InterPro"/>
</dbReference>
<keyword evidence="3" id="KW-0788">Thiol protease</keyword>
<organism evidence="5 6">
    <name type="scientific">Obba rivulosa</name>
    <dbReference type="NCBI Taxonomy" id="1052685"/>
    <lineage>
        <taxon>Eukaryota</taxon>
        <taxon>Fungi</taxon>
        <taxon>Dikarya</taxon>
        <taxon>Basidiomycota</taxon>
        <taxon>Agaricomycotina</taxon>
        <taxon>Agaricomycetes</taxon>
        <taxon>Polyporales</taxon>
        <taxon>Gelatoporiaceae</taxon>
        <taxon>Obba</taxon>
    </lineage>
</organism>
<dbReference type="EMBL" id="KV722380">
    <property type="protein sequence ID" value="OCH91741.1"/>
    <property type="molecule type" value="Genomic_DNA"/>
</dbReference>
<evidence type="ECO:0000259" key="4">
    <source>
        <dbReference type="Pfam" id="PF00656"/>
    </source>
</evidence>
<comment type="similarity">
    <text evidence="1">Belongs to the peptidase C14B family.</text>
</comment>
<feature type="domain" description="Peptidase C14 caspase" evidence="4">
    <location>
        <begin position="62"/>
        <end position="305"/>
    </location>
</feature>
<evidence type="ECO:0000313" key="6">
    <source>
        <dbReference type="Proteomes" id="UP000250043"/>
    </source>
</evidence>
<proteinExistence type="inferred from homology"/>
<dbReference type="InterPro" id="IPR029030">
    <property type="entry name" value="Caspase-like_dom_sf"/>
</dbReference>
<evidence type="ECO:0000256" key="1">
    <source>
        <dbReference type="ARBA" id="ARBA00009005"/>
    </source>
</evidence>
<evidence type="ECO:0000256" key="3">
    <source>
        <dbReference type="ARBA" id="ARBA00022807"/>
    </source>
</evidence>
<dbReference type="PANTHER" id="PTHR48104:SF30">
    <property type="entry name" value="METACASPASE-1"/>
    <property type="match status" value="1"/>
</dbReference>
<evidence type="ECO:0000313" key="5">
    <source>
        <dbReference type="EMBL" id="OCH91741.1"/>
    </source>
</evidence>
<dbReference type="PANTHER" id="PTHR48104">
    <property type="entry name" value="METACASPASE-4"/>
    <property type="match status" value="1"/>
</dbReference>
<dbReference type="GO" id="GO:0005737">
    <property type="term" value="C:cytoplasm"/>
    <property type="evidence" value="ECO:0007669"/>
    <property type="project" value="TreeGrafter"/>
</dbReference>